<dbReference type="EMBL" id="CM042890">
    <property type="protein sequence ID" value="KAI4310763.1"/>
    <property type="molecule type" value="Genomic_DNA"/>
</dbReference>
<reference evidence="2" key="1">
    <citation type="journal article" date="2023" name="Front. Plant Sci.">
        <title>Chromosomal-level genome assembly of Melastoma candidum provides insights into trichome evolution.</title>
        <authorList>
            <person name="Zhong Y."/>
            <person name="Wu W."/>
            <person name="Sun C."/>
            <person name="Zou P."/>
            <person name="Liu Y."/>
            <person name="Dai S."/>
            <person name="Zhou R."/>
        </authorList>
    </citation>
    <scope>NUCLEOTIDE SEQUENCE [LARGE SCALE GENOMIC DNA]</scope>
</reference>
<evidence type="ECO:0000313" key="2">
    <source>
        <dbReference type="Proteomes" id="UP001057402"/>
    </source>
</evidence>
<name>A0ACB9LIE1_9MYRT</name>
<organism evidence="1 2">
    <name type="scientific">Melastoma candidum</name>
    <dbReference type="NCBI Taxonomy" id="119954"/>
    <lineage>
        <taxon>Eukaryota</taxon>
        <taxon>Viridiplantae</taxon>
        <taxon>Streptophyta</taxon>
        <taxon>Embryophyta</taxon>
        <taxon>Tracheophyta</taxon>
        <taxon>Spermatophyta</taxon>
        <taxon>Magnoliopsida</taxon>
        <taxon>eudicotyledons</taxon>
        <taxon>Gunneridae</taxon>
        <taxon>Pentapetalae</taxon>
        <taxon>rosids</taxon>
        <taxon>malvids</taxon>
        <taxon>Myrtales</taxon>
        <taxon>Melastomataceae</taxon>
        <taxon>Melastomatoideae</taxon>
        <taxon>Melastomateae</taxon>
        <taxon>Melastoma</taxon>
    </lineage>
</organism>
<accession>A0ACB9LIE1</accession>
<proteinExistence type="predicted"/>
<dbReference type="Proteomes" id="UP001057402">
    <property type="component" value="Chromosome 11"/>
</dbReference>
<sequence length="86" mass="9538">MAEPTTGSKYSQVAVERRRILSLVDLWKYMSCRGSCLATVGSDQPAEFVDDPPKDLNPGACLYTQQVSISLCDGSHRRMRRLCPCA</sequence>
<protein>
    <submittedName>
        <fullName evidence="1">Uncharacterized protein</fullName>
    </submittedName>
</protein>
<gene>
    <name evidence="1" type="ORF">MLD38_035714</name>
</gene>
<comment type="caution">
    <text evidence="1">The sequence shown here is derived from an EMBL/GenBank/DDBJ whole genome shotgun (WGS) entry which is preliminary data.</text>
</comment>
<evidence type="ECO:0000313" key="1">
    <source>
        <dbReference type="EMBL" id="KAI4310763.1"/>
    </source>
</evidence>
<keyword evidence="2" id="KW-1185">Reference proteome</keyword>